<comment type="caution">
    <text evidence="1">The sequence shown here is derived from an EMBL/GenBank/DDBJ whole genome shotgun (WGS) entry which is preliminary data.</text>
</comment>
<organism evidence="1 2">
    <name type="scientific">Zingiber officinale</name>
    <name type="common">Ginger</name>
    <name type="synonym">Amomum zingiber</name>
    <dbReference type="NCBI Taxonomy" id="94328"/>
    <lineage>
        <taxon>Eukaryota</taxon>
        <taxon>Viridiplantae</taxon>
        <taxon>Streptophyta</taxon>
        <taxon>Embryophyta</taxon>
        <taxon>Tracheophyta</taxon>
        <taxon>Spermatophyta</taxon>
        <taxon>Magnoliopsida</taxon>
        <taxon>Liliopsida</taxon>
        <taxon>Zingiberales</taxon>
        <taxon>Zingiberaceae</taxon>
        <taxon>Zingiber</taxon>
    </lineage>
</organism>
<name>A0A8J5HL90_ZINOF</name>
<keyword evidence="2" id="KW-1185">Reference proteome</keyword>
<gene>
    <name evidence="1" type="ORF">ZIOFF_012103</name>
</gene>
<accession>A0A8J5HL90</accession>
<evidence type="ECO:0000313" key="1">
    <source>
        <dbReference type="EMBL" id="KAG6529888.1"/>
    </source>
</evidence>
<sequence length="259" mass="29396">MSWQIGRPNLYRSYSHAAKSSELARAAKNYMRAGENDYCLSMNNDMQIWKTYDIHWLSPYSKFHFSQKHARGSFMKLQASGDFADPKKASIHLHRLADKLLEVFPKPLKEFPWEEAKKVVLHQLVFLGKTALKWSFIVLCALSFLSDISLSISCDLELLIPVGLFIGVSLAEFLKESLQEFFKTTAKNGDFDKHLLGIGSLFVLVKCISLCFQMQGRLFLSHAGNGGLMQVLWLARRLRQTDDLQNQNTQSTNIPSSSG</sequence>
<protein>
    <submittedName>
        <fullName evidence="1">Uncharacterized protein</fullName>
    </submittedName>
</protein>
<dbReference type="AlphaFoldDB" id="A0A8J5HL90"/>
<dbReference type="PANTHER" id="PTHR36000">
    <property type="entry name" value="DEFECTIVE 1273 PROTEIN, PUTATIVE-RELATED"/>
    <property type="match status" value="1"/>
</dbReference>
<dbReference type="Proteomes" id="UP000734854">
    <property type="component" value="Unassembled WGS sequence"/>
</dbReference>
<evidence type="ECO:0000313" key="2">
    <source>
        <dbReference type="Proteomes" id="UP000734854"/>
    </source>
</evidence>
<dbReference type="PANTHER" id="PTHR36000:SF3">
    <property type="entry name" value="EMBRYO DEFECTIVE 1273"/>
    <property type="match status" value="1"/>
</dbReference>
<proteinExistence type="predicted"/>
<reference evidence="1 2" key="1">
    <citation type="submission" date="2020-08" db="EMBL/GenBank/DDBJ databases">
        <title>Plant Genome Project.</title>
        <authorList>
            <person name="Zhang R.-G."/>
        </authorList>
    </citation>
    <scope>NUCLEOTIDE SEQUENCE [LARGE SCALE GENOMIC DNA]</scope>
    <source>
        <tissue evidence="1">Rhizome</tissue>
    </source>
</reference>
<dbReference type="EMBL" id="JACMSC010000003">
    <property type="protein sequence ID" value="KAG6529888.1"/>
    <property type="molecule type" value="Genomic_DNA"/>
</dbReference>